<evidence type="ECO:0000313" key="9">
    <source>
        <dbReference type="Proteomes" id="UP001385892"/>
    </source>
</evidence>
<dbReference type="RefSeq" id="WP_340341211.1">
    <property type="nucleotide sequence ID" value="NZ_JBBKZT010000002.1"/>
</dbReference>
<keyword evidence="6 7" id="KW-0472">Membrane</keyword>
<dbReference type="PANTHER" id="PTHR30106">
    <property type="entry name" value="INNER MEMBRANE PROTEIN YEIH-RELATED"/>
    <property type="match status" value="1"/>
</dbReference>
<keyword evidence="9" id="KW-1185">Reference proteome</keyword>
<name>A0ABU8WFC4_9BURK</name>
<accession>A0ABU8WFC4</accession>
<dbReference type="EMBL" id="JBBKZT010000002">
    <property type="protein sequence ID" value="MEJ8846059.1"/>
    <property type="molecule type" value="Genomic_DNA"/>
</dbReference>
<comment type="similarity">
    <text evidence="2">Belongs to the UPF0324 family.</text>
</comment>
<dbReference type="Proteomes" id="UP001385892">
    <property type="component" value="Unassembled WGS sequence"/>
</dbReference>
<evidence type="ECO:0000256" key="7">
    <source>
        <dbReference type="SAM" id="Phobius"/>
    </source>
</evidence>
<feature type="transmembrane region" description="Helical" evidence="7">
    <location>
        <begin position="320"/>
        <end position="341"/>
    </location>
</feature>
<keyword evidence="4 7" id="KW-0812">Transmembrane</keyword>
<feature type="transmembrane region" description="Helical" evidence="7">
    <location>
        <begin position="160"/>
        <end position="179"/>
    </location>
</feature>
<evidence type="ECO:0000256" key="4">
    <source>
        <dbReference type="ARBA" id="ARBA00022692"/>
    </source>
</evidence>
<evidence type="ECO:0000256" key="5">
    <source>
        <dbReference type="ARBA" id="ARBA00022989"/>
    </source>
</evidence>
<protein>
    <submittedName>
        <fullName evidence="8">Sulfate exporter family transporter</fullName>
    </submittedName>
</protein>
<comment type="subcellular location">
    <subcellularLocation>
        <location evidence="1">Cell membrane</location>
        <topology evidence="1">Multi-pass membrane protein</topology>
    </subcellularLocation>
</comment>
<proteinExistence type="inferred from homology"/>
<feature type="transmembrane region" description="Helical" evidence="7">
    <location>
        <begin position="224"/>
        <end position="244"/>
    </location>
</feature>
<evidence type="ECO:0000256" key="3">
    <source>
        <dbReference type="ARBA" id="ARBA00022475"/>
    </source>
</evidence>
<evidence type="ECO:0000256" key="2">
    <source>
        <dbReference type="ARBA" id="ARBA00007977"/>
    </source>
</evidence>
<keyword evidence="3" id="KW-1003">Cell membrane</keyword>
<feature type="transmembrane region" description="Helical" evidence="7">
    <location>
        <begin position="16"/>
        <end position="34"/>
    </location>
</feature>
<evidence type="ECO:0000256" key="6">
    <source>
        <dbReference type="ARBA" id="ARBA00023136"/>
    </source>
</evidence>
<evidence type="ECO:0000313" key="8">
    <source>
        <dbReference type="EMBL" id="MEJ8846059.1"/>
    </source>
</evidence>
<organism evidence="8 9">
    <name type="scientific">Variovorax rhizosphaerae</name>
    <dbReference type="NCBI Taxonomy" id="1836200"/>
    <lineage>
        <taxon>Bacteria</taxon>
        <taxon>Pseudomonadati</taxon>
        <taxon>Pseudomonadota</taxon>
        <taxon>Betaproteobacteria</taxon>
        <taxon>Burkholderiales</taxon>
        <taxon>Comamonadaceae</taxon>
        <taxon>Variovorax</taxon>
    </lineage>
</organism>
<sequence length="342" mass="35709">MNLSLSLPAWREPARTNFHGVLMSVVVAVAAISLAEHYHVSAMLFALLLGMALNFLSTEGRCVPGIRFSASTLLRIGVALLGVRITLGQITALGAMPIAMVVVSVALTIGFGILLARMMGYRNRFGVLTGGAVGICGASAAMAIAAVMPAHADDKVKERATIFTVIGVSTLSTVAMVLYPMIVTLLGFGHEASGVFLGGTIHDVAQVVGAGYGMSKETGDVATIVKLLRVAMLLPVILVITLSYRKDHAATGATGPKPPLLPWFVVAFALLVGVNSAGLIPTALQHALQTLSTWLLVISMAAIGMKSHLKDFATVGVKPIVLMVSETVFLALLAAAFIHFAR</sequence>
<feature type="transmembrane region" description="Helical" evidence="7">
    <location>
        <begin position="93"/>
        <end position="115"/>
    </location>
</feature>
<evidence type="ECO:0000256" key="1">
    <source>
        <dbReference type="ARBA" id="ARBA00004651"/>
    </source>
</evidence>
<keyword evidence="5 7" id="KW-1133">Transmembrane helix</keyword>
<dbReference type="Pfam" id="PF03601">
    <property type="entry name" value="Cons_hypoth698"/>
    <property type="match status" value="1"/>
</dbReference>
<comment type="caution">
    <text evidence="8">The sequence shown here is derived from an EMBL/GenBank/DDBJ whole genome shotgun (WGS) entry which is preliminary data.</text>
</comment>
<feature type="transmembrane region" description="Helical" evidence="7">
    <location>
        <begin position="264"/>
        <end position="284"/>
    </location>
</feature>
<dbReference type="PANTHER" id="PTHR30106:SF2">
    <property type="entry name" value="UPF0324 INNER MEMBRANE PROTEIN YEIH"/>
    <property type="match status" value="1"/>
</dbReference>
<gene>
    <name evidence="8" type="ORF">WKW82_05350</name>
</gene>
<reference evidence="8 9" key="1">
    <citation type="submission" date="2024-03" db="EMBL/GenBank/DDBJ databases">
        <title>Novel species of the genus Variovorax.</title>
        <authorList>
            <person name="Liu Q."/>
            <person name="Xin Y.-H."/>
        </authorList>
    </citation>
    <scope>NUCLEOTIDE SEQUENCE [LARGE SCALE GENOMIC DNA]</scope>
    <source>
        <strain evidence="8 9">KACC 18900</strain>
    </source>
</reference>
<feature type="transmembrane region" description="Helical" evidence="7">
    <location>
        <begin position="40"/>
        <end position="56"/>
    </location>
</feature>
<feature type="transmembrane region" description="Helical" evidence="7">
    <location>
        <begin position="291"/>
        <end position="308"/>
    </location>
</feature>
<feature type="transmembrane region" description="Helical" evidence="7">
    <location>
        <begin position="127"/>
        <end position="148"/>
    </location>
</feature>
<dbReference type="InterPro" id="IPR018383">
    <property type="entry name" value="UPF0324_pro"/>
</dbReference>